<dbReference type="EMBL" id="WJXA01000013">
    <property type="protein sequence ID" value="KAF7120641.1"/>
    <property type="molecule type" value="Genomic_DNA"/>
</dbReference>
<dbReference type="PANTHER" id="PTHR10629:SF34">
    <property type="entry name" value="DNA (CYTOSINE-5)-METHYLTRANSFERASE CMT2"/>
    <property type="match status" value="1"/>
</dbReference>
<dbReference type="Proteomes" id="UP000626092">
    <property type="component" value="Unassembled WGS sequence"/>
</dbReference>
<organism evidence="1 2">
    <name type="scientific">Rhododendron simsii</name>
    <name type="common">Sims's rhododendron</name>
    <dbReference type="NCBI Taxonomy" id="118357"/>
    <lineage>
        <taxon>Eukaryota</taxon>
        <taxon>Viridiplantae</taxon>
        <taxon>Streptophyta</taxon>
        <taxon>Embryophyta</taxon>
        <taxon>Tracheophyta</taxon>
        <taxon>Spermatophyta</taxon>
        <taxon>Magnoliopsida</taxon>
        <taxon>eudicotyledons</taxon>
        <taxon>Gunneridae</taxon>
        <taxon>Pentapetalae</taxon>
        <taxon>asterids</taxon>
        <taxon>Ericales</taxon>
        <taxon>Ericaceae</taxon>
        <taxon>Ericoideae</taxon>
        <taxon>Rhodoreae</taxon>
        <taxon>Rhododendron</taxon>
    </lineage>
</organism>
<dbReference type="InterPro" id="IPR050390">
    <property type="entry name" value="C5-Methyltransferase"/>
</dbReference>
<gene>
    <name evidence="1" type="ORF">RHSIM_Rhsim13G0147600</name>
</gene>
<accession>A0A834L6M6</accession>
<keyword evidence="2" id="KW-1185">Reference proteome</keyword>
<dbReference type="GO" id="GO:0003677">
    <property type="term" value="F:DNA binding"/>
    <property type="evidence" value="ECO:0007669"/>
    <property type="project" value="TreeGrafter"/>
</dbReference>
<protein>
    <submittedName>
        <fullName evidence="1">Uncharacterized protein</fullName>
    </submittedName>
</protein>
<comment type="caution">
    <text evidence="1">The sequence shown here is derived from an EMBL/GenBank/DDBJ whole genome shotgun (WGS) entry which is preliminary data.</text>
</comment>
<dbReference type="GO" id="GO:0005634">
    <property type="term" value="C:nucleus"/>
    <property type="evidence" value="ECO:0007669"/>
    <property type="project" value="TreeGrafter"/>
</dbReference>
<dbReference type="AlphaFoldDB" id="A0A834L6M6"/>
<dbReference type="OrthoDB" id="1302581at2759"/>
<evidence type="ECO:0000313" key="1">
    <source>
        <dbReference type="EMBL" id="KAF7120641.1"/>
    </source>
</evidence>
<dbReference type="Gene3D" id="3.40.50.150">
    <property type="entry name" value="Vaccinia Virus protein VP39"/>
    <property type="match status" value="1"/>
</dbReference>
<proteinExistence type="predicted"/>
<sequence length="129" mass="14947">MSSALQKLPQFPRPTHDVVVRYWPTSEFEQNTIGYDEGEHRELEEAAVLRDAISDLPVTWLEKNESRWHTKKPPETEFQRYIRLTKDGRNGLWVDIDVSSVPVSRDVEQGFEKSPIFLVGFVANAATMW</sequence>
<name>A0A834L6M6_RHOSS</name>
<dbReference type="GO" id="GO:0044027">
    <property type="term" value="P:negative regulation of gene expression via chromosomal CpG island methylation"/>
    <property type="evidence" value="ECO:0007669"/>
    <property type="project" value="TreeGrafter"/>
</dbReference>
<dbReference type="PANTHER" id="PTHR10629">
    <property type="entry name" value="CYTOSINE-SPECIFIC METHYLTRANSFERASE"/>
    <property type="match status" value="1"/>
</dbReference>
<reference evidence="1" key="1">
    <citation type="submission" date="2019-11" db="EMBL/GenBank/DDBJ databases">
        <authorList>
            <person name="Liu Y."/>
            <person name="Hou J."/>
            <person name="Li T.-Q."/>
            <person name="Guan C.-H."/>
            <person name="Wu X."/>
            <person name="Wu H.-Z."/>
            <person name="Ling F."/>
            <person name="Zhang R."/>
            <person name="Shi X.-G."/>
            <person name="Ren J.-P."/>
            <person name="Chen E.-F."/>
            <person name="Sun J.-M."/>
        </authorList>
    </citation>
    <scope>NUCLEOTIDE SEQUENCE</scope>
    <source>
        <strain evidence="1">Adult_tree_wgs_1</strain>
        <tissue evidence="1">Leaves</tissue>
    </source>
</reference>
<dbReference type="InterPro" id="IPR029063">
    <property type="entry name" value="SAM-dependent_MTases_sf"/>
</dbReference>
<evidence type="ECO:0000313" key="2">
    <source>
        <dbReference type="Proteomes" id="UP000626092"/>
    </source>
</evidence>
<dbReference type="GO" id="GO:0003886">
    <property type="term" value="F:DNA (cytosine-5-)-methyltransferase activity"/>
    <property type="evidence" value="ECO:0007669"/>
    <property type="project" value="TreeGrafter"/>
</dbReference>